<feature type="compositionally biased region" description="Basic and acidic residues" evidence="1">
    <location>
        <begin position="19"/>
        <end position="28"/>
    </location>
</feature>
<comment type="caution">
    <text evidence="2">The sequence shown here is derived from an EMBL/GenBank/DDBJ whole genome shotgun (WGS) entry which is preliminary data.</text>
</comment>
<proteinExistence type="predicted"/>
<organism evidence="2 3">
    <name type="scientific">Glutamicibacter ardleyensis</name>
    <dbReference type="NCBI Taxonomy" id="225894"/>
    <lineage>
        <taxon>Bacteria</taxon>
        <taxon>Bacillati</taxon>
        <taxon>Actinomycetota</taxon>
        <taxon>Actinomycetes</taxon>
        <taxon>Micrococcales</taxon>
        <taxon>Micrococcaceae</taxon>
        <taxon>Glutamicibacter</taxon>
    </lineage>
</organism>
<protein>
    <submittedName>
        <fullName evidence="2">Uncharacterized protein</fullName>
    </submittedName>
</protein>
<keyword evidence="3" id="KW-1185">Reference proteome</keyword>
<accession>A0ABQ2D8J5</accession>
<evidence type="ECO:0000256" key="1">
    <source>
        <dbReference type="SAM" id="MobiDB-lite"/>
    </source>
</evidence>
<evidence type="ECO:0000313" key="2">
    <source>
        <dbReference type="EMBL" id="GGJ48336.1"/>
    </source>
</evidence>
<feature type="region of interest" description="Disordered" evidence="1">
    <location>
        <begin position="1"/>
        <end position="28"/>
    </location>
</feature>
<dbReference type="EMBL" id="BMKX01000001">
    <property type="protein sequence ID" value="GGJ48336.1"/>
    <property type="molecule type" value="Genomic_DNA"/>
</dbReference>
<dbReference type="Proteomes" id="UP000606115">
    <property type="component" value="Unassembled WGS sequence"/>
</dbReference>
<reference evidence="3" key="1">
    <citation type="journal article" date="2019" name="Int. J. Syst. Evol. Microbiol.">
        <title>The Global Catalogue of Microorganisms (GCM) 10K type strain sequencing project: providing services to taxonomists for standard genome sequencing and annotation.</title>
        <authorList>
            <consortium name="The Broad Institute Genomics Platform"/>
            <consortium name="The Broad Institute Genome Sequencing Center for Infectious Disease"/>
            <person name="Wu L."/>
            <person name="Ma J."/>
        </authorList>
    </citation>
    <scope>NUCLEOTIDE SEQUENCE [LARGE SCALE GENOMIC DNA]</scope>
    <source>
        <strain evidence="3">CGMCC 1.3685</strain>
    </source>
</reference>
<sequence>MIQVNVDAYKGKPSSRGGKRLDSDPRRLGSTDYWDLRRVLRGKRSFAFAAVEKIDYCRKDHVLCDRGSWI</sequence>
<gene>
    <name evidence="2" type="ORF">GCM10007173_03680</name>
</gene>
<name>A0ABQ2D8J5_9MICC</name>
<evidence type="ECO:0000313" key="3">
    <source>
        <dbReference type="Proteomes" id="UP000606115"/>
    </source>
</evidence>